<evidence type="ECO:0000256" key="1">
    <source>
        <dbReference type="SAM" id="Phobius"/>
    </source>
</evidence>
<dbReference type="RefSeq" id="WP_111591496.1">
    <property type="nucleotide sequence ID" value="NZ_QLMA01000002.1"/>
</dbReference>
<organism evidence="3 4">
    <name type="scientific">Chitinophaga dinghuensis</name>
    <dbReference type="NCBI Taxonomy" id="1539050"/>
    <lineage>
        <taxon>Bacteria</taxon>
        <taxon>Pseudomonadati</taxon>
        <taxon>Bacteroidota</taxon>
        <taxon>Chitinophagia</taxon>
        <taxon>Chitinophagales</taxon>
        <taxon>Chitinophagaceae</taxon>
        <taxon>Chitinophaga</taxon>
    </lineage>
</organism>
<keyword evidence="1" id="KW-0812">Transmembrane</keyword>
<feature type="transmembrane region" description="Helical" evidence="1">
    <location>
        <begin position="24"/>
        <end position="41"/>
    </location>
</feature>
<protein>
    <submittedName>
        <fullName evidence="3">2TM domain-containing protein</fullName>
    </submittedName>
</protein>
<comment type="caution">
    <text evidence="3">The sequence shown here is derived from an EMBL/GenBank/DDBJ whole genome shotgun (WGS) entry which is preliminary data.</text>
</comment>
<evidence type="ECO:0000259" key="2">
    <source>
        <dbReference type="Pfam" id="PF13239"/>
    </source>
</evidence>
<accession>A0A327W5S4</accession>
<dbReference type="Pfam" id="PF13239">
    <property type="entry name" value="2TM"/>
    <property type="match status" value="1"/>
</dbReference>
<reference evidence="3 4" key="1">
    <citation type="submission" date="2018-06" db="EMBL/GenBank/DDBJ databases">
        <title>Genomic Encyclopedia of Archaeal and Bacterial Type Strains, Phase II (KMG-II): from individual species to whole genera.</title>
        <authorList>
            <person name="Goeker M."/>
        </authorList>
    </citation>
    <scope>NUCLEOTIDE SEQUENCE [LARGE SCALE GENOMIC DNA]</scope>
    <source>
        <strain evidence="3 4">DSM 29821</strain>
    </source>
</reference>
<evidence type="ECO:0000313" key="3">
    <source>
        <dbReference type="EMBL" id="RAJ85869.1"/>
    </source>
</evidence>
<dbReference type="OrthoDB" id="8965954at2"/>
<feature type="domain" description="2TM" evidence="2">
    <location>
        <begin position="13"/>
        <end position="72"/>
    </location>
</feature>
<keyword evidence="1" id="KW-0472">Membrane</keyword>
<proteinExistence type="predicted"/>
<dbReference type="Proteomes" id="UP000249819">
    <property type="component" value="Unassembled WGS sequence"/>
</dbReference>
<name>A0A327W5S4_9BACT</name>
<keyword evidence="4" id="KW-1185">Reference proteome</keyword>
<sequence>MENLQDRDAQLWQIKSKAAMKSHMILFLLVNAGLWGVWFLVDSEKHHGLPWPVWPSLTWGIILAYRYYNGFHKGTR</sequence>
<dbReference type="AlphaFoldDB" id="A0A327W5S4"/>
<dbReference type="EMBL" id="QLMA01000002">
    <property type="protein sequence ID" value="RAJ85869.1"/>
    <property type="molecule type" value="Genomic_DNA"/>
</dbReference>
<feature type="transmembrane region" description="Helical" evidence="1">
    <location>
        <begin position="53"/>
        <end position="68"/>
    </location>
</feature>
<evidence type="ECO:0000313" key="4">
    <source>
        <dbReference type="Proteomes" id="UP000249819"/>
    </source>
</evidence>
<keyword evidence="1" id="KW-1133">Transmembrane helix</keyword>
<gene>
    <name evidence="3" type="ORF">CLV59_102576</name>
</gene>
<dbReference type="InterPro" id="IPR025698">
    <property type="entry name" value="2TM_dom"/>
</dbReference>